<evidence type="ECO:0000313" key="3">
    <source>
        <dbReference type="Proteomes" id="UP000322634"/>
    </source>
</evidence>
<comment type="caution">
    <text evidence="2">The sequence shown here is derived from an EMBL/GenBank/DDBJ whole genome shotgun (WGS) entry which is preliminary data.</text>
</comment>
<name>A0A5D0UBE0_9ACTN</name>
<proteinExistence type="predicted"/>
<dbReference type="AlphaFoldDB" id="A0A5D0UBE0"/>
<feature type="region of interest" description="Disordered" evidence="1">
    <location>
        <begin position="53"/>
        <end position="72"/>
    </location>
</feature>
<evidence type="ECO:0000256" key="1">
    <source>
        <dbReference type="SAM" id="MobiDB-lite"/>
    </source>
</evidence>
<accession>A0A5D0UBE0</accession>
<dbReference type="Proteomes" id="UP000322634">
    <property type="component" value="Unassembled WGS sequence"/>
</dbReference>
<sequence length="72" mass="7563">MFELTEQGQDTDRFTAGAQLGDLSPVSKLGGVHVLSDHASIREFSPDLHHCAAARSGASPSTAERGDEPNEG</sequence>
<reference evidence="2 3" key="1">
    <citation type="submission" date="2019-08" db="EMBL/GenBank/DDBJ databases">
        <title>Actinomadura sp. nov. CYP1-5 isolated from mountain soil.</title>
        <authorList>
            <person name="Songsumanus A."/>
            <person name="Kuncharoen N."/>
            <person name="Kudo T."/>
            <person name="Yuki M."/>
            <person name="Igarashi Y."/>
            <person name="Tanasupawat S."/>
        </authorList>
    </citation>
    <scope>NUCLEOTIDE SEQUENCE [LARGE SCALE GENOMIC DNA]</scope>
    <source>
        <strain evidence="2 3">GKU157</strain>
    </source>
</reference>
<dbReference type="OrthoDB" id="8440251at2"/>
<organism evidence="2 3">
    <name type="scientific">Actinomadura syzygii</name>
    <dbReference type="NCBI Taxonomy" id="1427538"/>
    <lineage>
        <taxon>Bacteria</taxon>
        <taxon>Bacillati</taxon>
        <taxon>Actinomycetota</taxon>
        <taxon>Actinomycetes</taxon>
        <taxon>Streptosporangiales</taxon>
        <taxon>Thermomonosporaceae</taxon>
        <taxon>Actinomadura</taxon>
    </lineage>
</organism>
<evidence type="ECO:0000313" key="2">
    <source>
        <dbReference type="EMBL" id="TYC15861.1"/>
    </source>
</evidence>
<protein>
    <submittedName>
        <fullName evidence="2">Uncharacterized protein</fullName>
    </submittedName>
</protein>
<gene>
    <name evidence="2" type="ORF">FXF65_10995</name>
</gene>
<keyword evidence="3" id="KW-1185">Reference proteome</keyword>
<dbReference type="RefSeq" id="WP_148349656.1">
    <property type="nucleotide sequence ID" value="NZ_JBHSBF010000009.1"/>
</dbReference>
<dbReference type="EMBL" id="VSFF01000004">
    <property type="protein sequence ID" value="TYC15861.1"/>
    <property type="molecule type" value="Genomic_DNA"/>
</dbReference>